<keyword evidence="1" id="KW-0472">Membrane</keyword>
<dbReference type="InterPro" id="IPR032508">
    <property type="entry name" value="FecR_C"/>
</dbReference>
<dbReference type="OrthoDB" id="649666at2"/>
<dbReference type="FunFam" id="2.60.120.1440:FF:000001">
    <property type="entry name" value="Putative anti-sigma factor"/>
    <property type="match status" value="1"/>
</dbReference>
<sequence length="393" mass="44938">MNSEQLIIKYLNSSLTAEERIRLKNWVMNDPEHLKTFKKRIRSHSYVIPLQFDSDKAFEIFYQKLHLKKRRRKRKLHFISFAASLAVLIALGLLFQNSEILTRSKTSLSQNDANESIKQIQITLPDGSTQVIDKKSTSNIETEVGELIARKSGGVLDFGSPEIFAKDTSATQIDIPYGEKLKIKLSDGTLVWLNSGTSFRFPKHFGRDLKTRTVEVVGEAYFEVTENKQQPFIVTTPSLTVKVLGTHFNVSSYSNDSSTEATLMEGEVQVYTPENDKNPLNLRPNEQAVFEKSNESLKRNSVVASDFNSWIDNILIIDGLTFLELKNKLERKYNVIITNTVNDIWDNKYRGEFKDESLRETLETIALSSHFEYEIKGKHVSIFKPKKKPTTSD</sequence>
<keyword evidence="1" id="KW-0812">Transmembrane</keyword>
<dbReference type="Pfam" id="PF04773">
    <property type="entry name" value="FecR"/>
    <property type="match status" value="1"/>
</dbReference>
<reference evidence="4 5" key="1">
    <citation type="submission" date="2016-10" db="EMBL/GenBank/DDBJ databases">
        <authorList>
            <person name="de Groot N.N."/>
        </authorList>
    </citation>
    <scope>NUCLEOTIDE SEQUENCE [LARGE SCALE GENOMIC DNA]</scope>
    <source>
        <strain evidence="4 5">DSM 19803</strain>
    </source>
</reference>
<dbReference type="PANTHER" id="PTHR30273">
    <property type="entry name" value="PERIPLASMIC SIGNAL SENSOR AND SIGMA FACTOR ACTIVATOR FECR-RELATED"/>
    <property type="match status" value="1"/>
</dbReference>
<dbReference type="Proteomes" id="UP000199296">
    <property type="component" value="Unassembled WGS sequence"/>
</dbReference>
<gene>
    <name evidence="4" type="ORF">SAMN04488027_104116</name>
</gene>
<name>A0A1G7VT32_9FLAO</name>
<keyword evidence="1" id="KW-1133">Transmembrane helix</keyword>
<dbReference type="Pfam" id="PF16344">
    <property type="entry name" value="FecR_C"/>
    <property type="match status" value="1"/>
</dbReference>
<feature type="domain" description="FecR protein" evidence="2">
    <location>
        <begin position="176"/>
        <end position="269"/>
    </location>
</feature>
<feature type="domain" description="Protein FecR C-terminal" evidence="3">
    <location>
        <begin position="315"/>
        <end position="382"/>
    </location>
</feature>
<evidence type="ECO:0000256" key="1">
    <source>
        <dbReference type="SAM" id="Phobius"/>
    </source>
</evidence>
<dbReference type="STRING" id="470826.SAMN04488027_104116"/>
<evidence type="ECO:0000259" key="2">
    <source>
        <dbReference type="Pfam" id="PF04773"/>
    </source>
</evidence>
<protein>
    <submittedName>
        <fullName evidence="4">FecR family protein</fullName>
    </submittedName>
</protein>
<feature type="transmembrane region" description="Helical" evidence="1">
    <location>
        <begin position="76"/>
        <end position="95"/>
    </location>
</feature>
<keyword evidence="5" id="KW-1185">Reference proteome</keyword>
<dbReference type="Gene3D" id="2.60.120.1440">
    <property type="match status" value="1"/>
</dbReference>
<proteinExistence type="predicted"/>
<dbReference type="RefSeq" id="WP_093366442.1">
    <property type="nucleotide sequence ID" value="NZ_FNCW01000004.1"/>
</dbReference>
<evidence type="ECO:0000313" key="4">
    <source>
        <dbReference type="EMBL" id="SDG62741.1"/>
    </source>
</evidence>
<dbReference type="AlphaFoldDB" id="A0A1G7VT32"/>
<accession>A0A1G7VT32</accession>
<dbReference type="Gene3D" id="3.55.50.30">
    <property type="match status" value="1"/>
</dbReference>
<dbReference type="InterPro" id="IPR006860">
    <property type="entry name" value="FecR"/>
</dbReference>
<dbReference type="PANTHER" id="PTHR30273:SF2">
    <property type="entry name" value="PROTEIN FECR"/>
    <property type="match status" value="1"/>
</dbReference>
<organism evidence="4 5">
    <name type="scientific">Psychroflexus sediminis</name>
    <dbReference type="NCBI Taxonomy" id="470826"/>
    <lineage>
        <taxon>Bacteria</taxon>
        <taxon>Pseudomonadati</taxon>
        <taxon>Bacteroidota</taxon>
        <taxon>Flavobacteriia</taxon>
        <taxon>Flavobacteriales</taxon>
        <taxon>Flavobacteriaceae</taxon>
        <taxon>Psychroflexus</taxon>
    </lineage>
</organism>
<evidence type="ECO:0000259" key="3">
    <source>
        <dbReference type="Pfam" id="PF16344"/>
    </source>
</evidence>
<dbReference type="GO" id="GO:0016989">
    <property type="term" value="F:sigma factor antagonist activity"/>
    <property type="evidence" value="ECO:0007669"/>
    <property type="project" value="TreeGrafter"/>
</dbReference>
<dbReference type="InterPro" id="IPR012373">
    <property type="entry name" value="Ferrdict_sens_TM"/>
</dbReference>
<dbReference type="EMBL" id="FNCW01000004">
    <property type="protein sequence ID" value="SDG62741.1"/>
    <property type="molecule type" value="Genomic_DNA"/>
</dbReference>
<evidence type="ECO:0000313" key="5">
    <source>
        <dbReference type="Proteomes" id="UP000199296"/>
    </source>
</evidence>